<dbReference type="AlphaFoldDB" id="A0A7K4BYQ3"/>
<dbReference type="PANTHER" id="PTHR34448:SF1">
    <property type="entry name" value="BLL6088 PROTEIN"/>
    <property type="match status" value="1"/>
</dbReference>
<dbReference type="GO" id="GO:0006508">
    <property type="term" value="P:proteolysis"/>
    <property type="evidence" value="ECO:0007669"/>
    <property type="project" value="InterPro"/>
</dbReference>
<dbReference type="PANTHER" id="PTHR34448">
    <property type="entry name" value="AMINOPEPTIDASE"/>
    <property type="match status" value="1"/>
</dbReference>
<keyword evidence="3" id="KW-0645">Protease</keyword>
<dbReference type="SUPFAM" id="SSF144052">
    <property type="entry name" value="Thermophilic metalloprotease-like"/>
    <property type="match status" value="1"/>
</dbReference>
<evidence type="ECO:0000313" key="4">
    <source>
        <dbReference type="Proteomes" id="UP000526302"/>
    </source>
</evidence>
<dbReference type="InterPro" id="IPR052170">
    <property type="entry name" value="M29_Exopeptidase"/>
</dbReference>
<reference evidence="3 4" key="1">
    <citation type="journal article" date="2020" name="Biotechnol. Biofuels">
        <title>New insights from the biogas microbiome by comprehensive genome-resolved metagenomics of nearly 1600 species originating from multiple anaerobic digesters.</title>
        <authorList>
            <person name="Campanaro S."/>
            <person name="Treu L."/>
            <person name="Rodriguez-R L.M."/>
            <person name="Kovalovszki A."/>
            <person name="Ziels R.M."/>
            <person name="Maus I."/>
            <person name="Zhu X."/>
            <person name="Kougias P.G."/>
            <person name="Basile A."/>
            <person name="Luo G."/>
            <person name="Schluter A."/>
            <person name="Konstantinidis K.T."/>
            <person name="Angelidaki I."/>
        </authorList>
    </citation>
    <scope>NUCLEOTIDE SEQUENCE [LARGE SCALE GENOMIC DNA]</scope>
    <source>
        <strain evidence="3">AS22ysBPME_79</strain>
    </source>
</reference>
<protein>
    <submittedName>
        <fullName evidence="3">Aminopeptidase</fullName>
    </submittedName>
</protein>
<keyword evidence="3" id="KW-0031">Aminopeptidase</keyword>
<organism evidence="3 4">
    <name type="scientific">Candidatus Iainarchaeum sp</name>
    <dbReference type="NCBI Taxonomy" id="3101447"/>
    <lineage>
        <taxon>Archaea</taxon>
        <taxon>Candidatus Iainarchaeota</taxon>
        <taxon>Candidatus Iainarchaeia</taxon>
        <taxon>Candidatus Iainarchaeales</taxon>
        <taxon>Candidatus Iainarchaeaceae</taxon>
        <taxon>Candidatus Iainarchaeum</taxon>
    </lineage>
</organism>
<gene>
    <name evidence="3" type="ORF">GX950_00775</name>
</gene>
<proteinExistence type="predicted"/>
<evidence type="ECO:0000313" key="3">
    <source>
        <dbReference type="EMBL" id="NMA44332.1"/>
    </source>
</evidence>
<evidence type="ECO:0000256" key="1">
    <source>
        <dbReference type="ARBA" id="ARBA00022723"/>
    </source>
</evidence>
<keyword evidence="3" id="KW-0378">Hydrolase</keyword>
<keyword evidence="2" id="KW-0175">Coiled coil</keyword>
<dbReference type="GO" id="GO:0004177">
    <property type="term" value="F:aminopeptidase activity"/>
    <property type="evidence" value="ECO:0007669"/>
    <property type="project" value="UniProtKB-KW"/>
</dbReference>
<sequence>MIQIDEIKKLEKVKIISLPALKKVFRLYEITPSSNILIWTDSGKTIAPRIAKTIYLELKKMGCGVSLIVDPPRTNIAPAPKKTINAILSLSKNEIFISVGSGNRGHIVVNGKQVLMRNLMKKNGFRMVSLGGLGSLNPKKVNNFLTAFDHNEKEVKELNEKIKNLMKVTKKIKITCPIGSNLELSFDSSREVICNDANWRAYSTNYPVGEVYVAPIEDSANGVIFVSSAKISGKTIVPKKPIKFIFKNGLLVKTNSKKINDNLIYVEKVNKLKKISDYKNKVRTIAEFAIGTNRKASIVGAMICDEKTLGTIHFAIGNNKHLGGNNYCNGHFDNVVTKPTVYFDDKKIMEKGKLLL</sequence>
<accession>A0A7K4BYQ3</accession>
<feature type="coiled-coil region" evidence="2">
    <location>
        <begin position="148"/>
        <end position="175"/>
    </location>
</feature>
<dbReference type="InterPro" id="IPR058739">
    <property type="entry name" value="NicX"/>
</dbReference>
<name>A0A7K4BYQ3_9ARCH</name>
<keyword evidence="1" id="KW-0479">Metal-binding</keyword>
<dbReference type="GO" id="GO:0046872">
    <property type="term" value="F:metal ion binding"/>
    <property type="evidence" value="ECO:0007669"/>
    <property type="project" value="UniProtKB-KW"/>
</dbReference>
<comment type="caution">
    <text evidence="3">The sequence shown here is derived from an EMBL/GenBank/DDBJ whole genome shotgun (WGS) entry which is preliminary data.</text>
</comment>
<evidence type="ECO:0000256" key="2">
    <source>
        <dbReference type="SAM" id="Coils"/>
    </source>
</evidence>
<dbReference type="EMBL" id="JAAZKV010000007">
    <property type="protein sequence ID" value="NMA44332.1"/>
    <property type="molecule type" value="Genomic_DNA"/>
</dbReference>
<dbReference type="Pfam" id="PF26233">
    <property type="entry name" value="NicX"/>
    <property type="match status" value="1"/>
</dbReference>
<dbReference type="Proteomes" id="UP000526302">
    <property type="component" value="Unassembled WGS sequence"/>
</dbReference>